<sequence length="538" mass="58035">MTHILDVDQLTVSFGDTTVVRDLSFAIGQGECVAIVGESGSGKSVTARALLGLAGRDSQVSASMLTLSGRDLARATERDWRGVRGSRVGLVLQDALGSLDPLRPIGREIGDALRLHSRLSAEQARTRVIELLTLVGMPDPERAMSQRSGELSGGLRQRALIAAAIALDPPFLIADEPTTALDVTIQARILDLLASIKDRGTGILLISHDLAVVSAIADRVLVMKDGRFVETGDTRTLLENPREEYTRRLIAAVPTDKPRRTPLVPSETMAPAPKTVPMAVQDASPPVVLSASGLVKTYRAPAGRFRAVDDVSLHLVRGETLGLVGESGSGKTTVARLILALTDADAGDVLLDEEPFSALRERERRPFRRRIGAIYQDSLSSFDPRLTVRRILDDAVALAPPDDRSTVGELLDAVGLPQSVATTRPLYLSGGQRQRVSIARALASRPEILICDEPVSALDVTVQAQVLDLLDRLQAERGLSYLFISHDLGVIRHMSDRVAVMKDGRIVETGHATRVFDDPQHPYTARLIADAPRLAAPR</sequence>
<dbReference type="EMBL" id="RCUV01000007">
    <property type="protein sequence ID" value="RLP71676.1"/>
    <property type="molecule type" value="Genomic_DNA"/>
</dbReference>
<evidence type="ECO:0000256" key="2">
    <source>
        <dbReference type="ARBA" id="ARBA00022448"/>
    </source>
</evidence>
<keyword evidence="7" id="KW-1185">Reference proteome</keyword>
<dbReference type="InterPro" id="IPR027417">
    <property type="entry name" value="P-loop_NTPase"/>
</dbReference>
<dbReference type="NCBIfam" id="NF008453">
    <property type="entry name" value="PRK11308.1"/>
    <property type="match status" value="2"/>
</dbReference>
<dbReference type="NCBIfam" id="NF007739">
    <property type="entry name" value="PRK10419.1"/>
    <property type="match status" value="2"/>
</dbReference>
<dbReference type="OrthoDB" id="4008250at2"/>
<dbReference type="Proteomes" id="UP000270299">
    <property type="component" value="Unassembled WGS sequence"/>
</dbReference>
<dbReference type="InterPro" id="IPR013563">
    <property type="entry name" value="Oligopep_ABC_C"/>
</dbReference>
<organism evidence="6 7">
    <name type="scientific">Mycetocola manganoxydans</name>
    <dbReference type="NCBI Taxonomy" id="699879"/>
    <lineage>
        <taxon>Bacteria</taxon>
        <taxon>Bacillati</taxon>
        <taxon>Actinomycetota</taxon>
        <taxon>Actinomycetes</taxon>
        <taxon>Micrococcales</taxon>
        <taxon>Microbacteriaceae</taxon>
        <taxon>Mycetocola</taxon>
    </lineage>
</organism>
<evidence type="ECO:0000313" key="7">
    <source>
        <dbReference type="Proteomes" id="UP000270299"/>
    </source>
</evidence>
<evidence type="ECO:0000256" key="4">
    <source>
        <dbReference type="ARBA" id="ARBA00022840"/>
    </source>
</evidence>
<dbReference type="Pfam" id="PF00005">
    <property type="entry name" value="ABC_tran"/>
    <property type="match status" value="2"/>
</dbReference>
<feature type="domain" description="ABC transporter" evidence="5">
    <location>
        <begin position="5"/>
        <end position="250"/>
    </location>
</feature>
<dbReference type="GO" id="GO:0016887">
    <property type="term" value="F:ATP hydrolysis activity"/>
    <property type="evidence" value="ECO:0007669"/>
    <property type="project" value="InterPro"/>
</dbReference>
<dbReference type="RefSeq" id="WP_121672696.1">
    <property type="nucleotide sequence ID" value="NZ_BMXM01000001.1"/>
</dbReference>
<dbReference type="SMART" id="SM00382">
    <property type="entry name" value="AAA"/>
    <property type="match status" value="2"/>
</dbReference>
<accession>A0A3L6ZUL3</accession>
<dbReference type="SUPFAM" id="SSF52540">
    <property type="entry name" value="P-loop containing nucleoside triphosphate hydrolases"/>
    <property type="match status" value="2"/>
</dbReference>
<keyword evidence="2" id="KW-0813">Transport</keyword>
<evidence type="ECO:0000256" key="1">
    <source>
        <dbReference type="ARBA" id="ARBA00005417"/>
    </source>
</evidence>
<dbReference type="PROSITE" id="PS00211">
    <property type="entry name" value="ABC_TRANSPORTER_1"/>
    <property type="match status" value="1"/>
</dbReference>
<gene>
    <name evidence="6" type="ORF">D9V29_07425</name>
</gene>
<dbReference type="GO" id="GO:0005524">
    <property type="term" value="F:ATP binding"/>
    <property type="evidence" value="ECO:0007669"/>
    <property type="project" value="UniProtKB-KW"/>
</dbReference>
<dbReference type="InterPro" id="IPR017871">
    <property type="entry name" value="ABC_transporter-like_CS"/>
</dbReference>
<dbReference type="GO" id="GO:0015833">
    <property type="term" value="P:peptide transport"/>
    <property type="evidence" value="ECO:0007669"/>
    <property type="project" value="InterPro"/>
</dbReference>
<dbReference type="AlphaFoldDB" id="A0A3L6ZUL3"/>
<dbReference type="PANTHER" id="PTHR43776">
    <property type="entry name" value="TRANSPORT ATP-BINDING PROTEIN"/>
    <property type="match status" value="1"/>
</dbReference>
<evidence type="ECO:0000259" key="5">
    <source>
        <dbReference type="PROSITE" id="PS50893"/>
    </source>
</evidence>
<evidence type="ECO:0000313" key="6">
    <source>
        <dbReference type="EMBL" id="RLP71676.1"/>
    </source>
</evidence>
<dbReference type="InterPro" id="IPR003439">
    <property type="entry name" value="ABC_transporter-like_ATP-bd"/>
</dbReference>
<comment type="similarity">
    <text evidence="1">Belongs to the ABC transporter superfamily.</text>
</comment>
<dbReference type="GO" id="GO:0055085">
    <property type="term" value="P:transmembrane transport"/>
    <property type="evidence" value="ECO:0007669"/>
    <property type="project" value="UniProtKB-ARBA"/>
</dbReference>
<keyword evidence="4 6" id="KW-0067">ATP-binding</keyword>
<dbReference type="PANTHER" id="PTHR43776:SF7">
    <property type="entry name" value="D,D-DIPEPTIDE TRANSPORT ATP-BINDING PROTEIN DDPF-RELATED"/>
    <property type="match status" value="1"/>
</dbReference>
<dbReference type="Pfam" id="PF08352">
    <property type="entry name" value="oligo_HPY"/>
    <property type="match status" value="2"/>
</dbReference>
<reference evidence="6 7" key="1">
    <citation type="submission" date="2018-10" db="EMBL/GenBank/DDBJ databases">
        <authorList>
            <person name="Li J."/>
        </authorList>
    </citation>
    <scope>NUCLEOTIDE SEQUENCE [LARGE SCALE GENOMIC DNA]</scope>
    <source>
        <strain evidence="6 7">CCTCC AB209002</strain>
    </source>
</reference>
<dbReference type="CDD" id="cd03257">
    <property type="entry name" value="ABC_NikE_OppD_transporters"/>
    <property type="match status" value="2"/>
</dbReference>
<protein>
    <submittedName>
        <fullName evidence="6">ABC transporter ATP-binding protein</fullName>
    </submittedName>
</protein>
<dbReference type="InterPro" id="IPR050319">
    <property type="entry name" value="ABC_transp_ATP-bind"/>
</dbReference>
<proteinExistence type="inferred from homology"/>
<dbReference type="PROSITE" id="PS50893">
    <property type="entry name" value="ABC_TRANSPORTER_2"/>
    <property type="match status" value="2"/>
</dbReference>
<keyword evidence="3" id="KW-0547">Nucleotide-binding</keyword>
<dbReference type="InterPro" id="IPR003593">
    <property type="entry name" value="AAA+_ATPase"/>
</dbReference>
<feature type="domain" description="ABC transporter" evidence="5">
    <location>
        <begin position="289"/>
        <end position="528"/>
    </location>
</feature>
<dbReference type="Gene3D" id="3.40.50.300">
    <property type="entry name" value="P-loop containing nucleotide triphosphate hydrolases"/>
    <property type="match status" value="2"/>
</dbReference>
<evidence type="ECO:0000256" key="3">
    <source>
        <dbReference type="ARBA" id="ARBA00022741"/>
    </source>
</evidence>
<name>A0A3L6ZUL3_9MICO</name>
<comment type="caution">
    <text evidence="6">The sequence shown here is derived from an EMBL/GenBank/DDBJ whole genome shotgun (WGS) entry which is preliminary data.</text>
</comment>